<name>A0A2P2N7T7_RHIMU</name>
<dbReference type="AlphaFoldDB" id="A0A2P2N7T7"/>
<dbReference type="EMBL" id="GGEC01058050">
    <property type="protein sequence ID" value="MBX38534.1"/>
    <property type="molecule type" value="Transcribed_RNA"/>
</dbReference>
<evidence type="ECO:0000313" key="1">
    <source>
        <dbReference type="EMBL" id="MBX38534.1"/>
    </source>
</evidence>
<proteinExistence type="predicted"/>
<reference evidence="1" key="1">
    <citation type="submission" date="2018-02" db="EMBL/GenBank/DDBJ databases">
        <title>Rhizophora mucronata_Transcriptome.</title>
        <authorList>
            <person name="Meera S.P."/>
            <person name="Sreeshan A."/>
            <person name="Augustine A."/>
        </authorList>
    </citation>
    <scope>NUCLEOTIDE SEQUENCE</scope>
    <source>
        <tissue evidence="1">Leaf</tissue>
    </source>
</reference>
<accession>A0A2P2N7T7</accession>
<sequence length="56" mass="6233">MRTSHCIDLTMFSSSLMVSTSSRTISFPSGLRIRSTSAITATKLHLFLALEKRWSA</sequence>
<organism evidence="1">
    <name type="scientific">Rhizophora mucronata</name>
    <name type="common">Asiatic mangrove</name>
    <dbReference type="NCBI Taxonomy" id="61149"/>
    <lineage>
        <taxon>Eukaryota</taxon>
        <taxon>Viridiplantae</taxon>
        <taxon>Streptophyta</taxon>
        <taxon>Embryophyta</taxon>
        <taxon>Tracheophyta</taxon>
        <taxon>Spermatophyta</taxon>
        <taxon>Magnoliopsida</taxon>
        <taxon>eudicotyledons</taxon>
        <taxon>Gunneridae</taxon>
        <taxon>Pentapetalae</taxon>
        <taxon>rosids</taxon>
        <taxon>fabids</taxon>
        <taxon>Malpighiales</taxon>
        <taxon>Rhizophoraceae</taxon>
        <taxon>Rhizophora</taxon>
    </lineage>
</organism>
<protein>
    <submittedName>
        <fullName evidence="1">Uncharacterized protein</fullName>
    </submittedName>
</protein>